<dbReference type="Pfam" id="PF00440">
    <property type="entry name" value="TetR_N"/>
    <property type="match status" value="1"/>
</dbReference>
<dbReference type="InterPro" id="IPR050109">
    <property type="entry name" value="HTH-type_TetR-like_transc_reg"/>
</dbReference>
<dbReference type="AlphaFoldDB" id="A0A6N4UXE9"/>
<dbReference type="RefSeq" id="WP_163666394.1">
    <property type="nucleotide sequence ID" value="NZ_AP022565.1"/>
</dbReference>
<keyword evidence="2 4" id="KW-0238">DNA-binding</keyword>
<sequence>MDHADEAAGDTASAGATRERLVEAAVRLITRHGFAGTSLQMIADELGFTKAAIYYHFRTREQLLSAVVKPFLARLQTVIEKAEGQRSASGRADQMVRGYAELAVDNRALVSVLASDPSVNEALRNRPEWDGVINRQMALLADVDPGPAGTVKAAMVFSGIAGGAGVAGEDTSDADLARYLIDAARRTLGLRTPRH</sequence>
<evidence type="ECO:0000256" key="2">
    <source>
        <dbReference type="ARBA" id="ARBA00023125"/>
    </source>
</evidence>
<accession>A0A6N4UXE9</accession>
<evidence type="ECO:0000313" key="6">
    <source>
        <dbReference type="EMBL" id="BBX28625.1"/>
    </source>
</evidence>
<dbReference type="Proteomes" id="UP000466906">
    <property type="component" value="Chromosome"/>
</dbReference>
<organism evidence="6 7">
    <name type="scientific">Mycolicibacterium alvei</name>
    <dbReference type="NCBI Taxonomy" id="67081"/>
    <lineage>
        <taxon>Bacteria</taxon>
        <taxon>Bacillati</taxon>
        <taxon>Actinomycetota</taxon>
        <taxon>Actinomycetes</taxon>
        <taxon>Mycobacteriales</taxon>
        <taxon>Mycobacteriaceae</taxon>
        <taxon>Mycolicibacterium</taxon>
    </lineage>
</organism>
<feature type="domain" description="HTH tetR-type" evidence="5">
    <location>
        <begin position="15"/>
        <end position="75"/>
    </location>
</feature>
<keyword evidence="1" id="KW-0805">Transcription regulation</keyword>
<protein>
    <submittedName>
        <fullName evidence="6">TetR family transcriptional regulator</fullName>
    </submittedName>
</protein>
<evidence type="ECO:0000313" key="7">
    <source>
        <dbReference type="Proteomes" id="UP000466906"/>
    </source>
</evidence>
<name>A0A6N4UXE9_9MYCO</name>
<keyword evidence="7" id="KW-1185">Reference proteome</keyword>
<dbReference type="PANTHER" id="PTHR30055:SF234">
    <property type="entry name" value="HTH-TYPE TRANSCRIPTIONAL REGULATOR BETI"/>
    <property type="match status" value="1"/>
</dbReference>
<evidence type="ECO:0000256" key="1">
    <source>
        <dbReference type="ARBA" id="ARBA00023015"/>
    </source>
</evidence>
<dbReference type="PRINTS" id="PR00455">
    <property type="entry name" value="HTHTETR"/>
</dbReference>
<dbReference type="InterPro" id="IPR009057">
    <property type="entry name" value="Homeodomain-like_sf"/>
</dbReference>
<gene>
    <name evidence="6" type="ORF">MALV_37500</name>
</gene>
<dbReference type="GO" id="GO:0000976">
    <property type="term" value="F:transcription cis-regulatory region binding"/>
    <property type="evidence" value="ECO:0007669"/>
    <property type="project" value="TreeGrafter"/>
</dbReference>
<dbReference type="PROSITE" id="PS50977">
    <property type="entry name" value="HTH_TETR_2"/>
    <property type="match status" value="1"/>
</dbReference>
<feature type="DNA-binding region" description="H-T-H motif" evidence="4">
    <location>
        <begin position="38"/>
        <end position="57"/>
    </location>
</feature>
<dbReference type="Gene3D" id="1.10.357.10">
    <property type="entry name" value="Tetracycline Repressor, domain 2"/>
    <property type="match status" value="1"/>
</dbReference>
<dbReference type="PANTHER" id="PTHR30055">
    <property type="entry name" value="HTH-TYPE TRANSCRIPTIONAL REGULATOR RUTR"/>
    <property type="match status" value="1"/>
</dbReference>
<dbReference type="GO" id="GO:0003700">
    <property type="term" value="F:DNA-binding transcription factor activity"/>
    <property type="evidence" value="ECO:0007669"/>
    <property type="project" value="TreeGrafter"/>
</dbReference>
<dbReference type="InterPro" id="IPR001647">
    <property type="entry name" value="HTH_TetR"/>
</dbReference>
<proteinExistence type="predicted"/>
<dbReference type="SUPFAM" id="SSF46689">
    <property type="entry name" value="Homeodomain-like"/>
    <property type="match status" value="1"/>
</dbReference>
<evidence type="ECO:0000256" key="4">
    <source>
        <dbReference type="PROSITE-ProRule" id="PRU00335"/>
    </source>
</evidence>
<dbReference type="EMBL" id="AP022565">
    <property type="protein sequence ID" value="BBX28625.1"/>
    <property type="molecule type" value="Genomic_DNA"/>
</dbReference>
<evidence type="ECO:0000259" key="5">
    <source>
        <dbReference type="PROSITE" id="PS50977"/>
    </source>
</evidence>
<keyword evidence="3" id="KW-0804">Transcription</keyword>
<reference evidence="6 7" key="1">
    <citation type="journal article" date="2019" name="Emerg. Microbes Infect.">
        <title>Comprehensive subspecies identification of 175 nontuberculous mycobacteria species based on 7547 genomic profiles.</title>
        <authorList>
            <person name="Matsumoto Y."/>
            <person name="Kinjo T."/>
            <person name="Motooka D."/>
            <person name="Nabeya D."/>
            <person name="Jung N."/>
            <person name="Uechi K."/>
            <person name="Horii T."/>
            <person name="Iida T."/>
            <person name="Fujita J."/>
            <person name="Nakamura S."/>
        </authorList>
    </citation>
    <scope>NUCLEOTIDE SEQUENCE [LARGE SCALE GENOMIC DNA]</scope>
    <source>
        <strain evidence="6 7">JCM 12272</strain>
    </source>
</reference>
<dbReference type="KEGG" id="malv:MALV_37500"/>
<evidence type="ECO:0000256" key="3">
    <source>
        <dbReference type="ARBA" id="ARBA00023163"/>
    </source>
</evidence>